<dbReference type="GO" id="GO:0016491">
    <property type="term" value="F:oxidoreductase activity"/>
    <property type="evidence" value="ECO:0007669"/>
    <property type="project" value="UniProtKB-KW"/>
</dbReference>
<dbReference type="Proteomes" id="UP000712673">
    <property type="component" value="Unassembled WGS sequence"/>
</dbReference>
<dbReference type="InterPro" id="IPR017896">
    <property type="entry name" value="4Fe4S_Fe-S-bd"/>
</dbReference>
<dbReference type="PROSITE" id="PS00198">
    <property type="entry name" value="4FE4S_FER_1"/>
    <property type="match status" value="1"/>
</dbReference>
<evidence type="ECO:0000256" key="2">
    <source>
        <dbReference type="ARBA" id="ARBA00022723"/>
    </source>
</evidence>
<dbReference type="SUPFAM" id="SSF46548">
    <property type="entry name" value="alpha-helical ferredoxin"/>
    <property type="match status" value="1"/>
</dbReference>
<gene>
    <name evidence="7" type="ORF">FJZ47_22720</name>
</gene>
<accession>A0A938B2W3</accession>
<keyword evidence="2" id="KW-0479">Metal-binding</keyword>
<dbReference type="PANTHER" id="PTHR43255">
    <property type="entry name" value="IRON-SULFUR-BINDING OXIDOREDUCTASE FADF-RELATED-RELATED"/>
    <property type="match status" value="1"/>
</dbReference>
<dbReference type="AlphaFoldDB" id="A0A938B2W3"/>
<name>A0A938B2W3_UNCTE</name>
<keyword evidence="5" id="KW-0411">Iron-sulfur</keyword>
<reference evidence="7" key="1">
    <citation type="submission" date="2019-03" db="EMBL/GenBank/DDBJ databases">
        <title>Lake Tanganyika Metagenome-Assembled Genomes (MAGs).</title>
        <authorList>
            <person name="Tran P."/>
        </authorList>
    </citation>
    <scope>NUCLEOTIDE SEQUENCE</scope>
    <source>
        <strain evidence="7">K_DeepCast_65m_m2_066</strain>
    </source>
</reference>
<comment type="caution">
    <text evidence="7">The sequence shown here is derived from an EMBL/GenBank/DDBJ whole genome shotgun (WGS) entry which is preliminary data.</text>
</comment>
<dbReference type="GO" id="GO:0005886">
    <property type="term" value="C:plasma membrane"/>
    <property type="evidence" value="ECO:0007669"/>
    <property type="project" value="TreeGrafter"/>
</dbReference>
<dbReference type="Pfam" id="PF02754">
    <property type="entry name" value="CCG"/>
    <property type="match status" value="2"/>
</dbReference>
<organism evidence="7 8">
    <name type="scientific">Tectimicrobiota bacterium</name>
    <dbReference type="NCBI Taxonomy" id="2528274"/>
    <lineage>
        <taxon>Bacteria</taxon>
        <taxon>Pseudomonadati</taxon>
        <taxon>Nitrospinota/Tectimicrobiota group</taxon>
        <taxon>Candidatus Tectimicrobiota</taxon>
    </lineage>
</organism>
<keyword evidence="1" id="KW-0004">4Fe-4S</keyword>
<evidence type="ECO:0000313" key="7">
    <source>
        <dbReference type="EMBL" id="MBM3226587.1"/>
    </source>
</evidence>
<protein>
    <submittedName>
        <fullName evidence="7">(Fe-S)-binding protein</fullName>
    </submittedName>
</protein>
<dbReference type="InterPro" id="IPR051460">
    <property type="entry name" value="HdrC_iron-sulfur_subunit"/>
</dbReference>
<dbReference type="PROSITE" id="PS51379">
    <property type="entry name" value="4FE4S_FER_2"/>
    <property type="match status" value="2"/>
</dbReference>
<keyword evidence="3" id="KW-0560">Oxidoreductase</keyword>
<evidence type="ECO:0000256" key="3">
    <source>
        <dbReference type="ARBA" id="ARBA00023002"/>
    </source>
</evidence>
<dbReference type="InterPro" id="IPR009051">
    <property type="entry name" value="Helical_ferredxn"/>
</dbReference>
<dbReference type="EMBL" id="VGLS01000966">
    <property type="protein sequence ID" value="MBM3226587.1"/>
    <property type="molecule type" value="Genomic_DNA"/>
</dbReference>
<keyword evidence="4" id="KW-0408">Iron</keyword>
<dbReference type="InterPro" id="IPR017900">
    <property type="entry name" value="4Fe4S_Fe_S_CS"/>
</dbReference>
<feature type="domain" description="4Fe-4S ferredoxin-type" evidence="6">
    <location>
        <begin position="69"/>
        <end position="100"/>
    </location>
</feature>
<dbReference type="GO" id="GO:0046872">
    <property type="term" value="F:metal ion binding"/>
    <property type="evidence" value="ECO:0007669"/>
    <property type="project" value="UniProtKB-KW"/>
</dbReference>
<evidence type="ECO:0000256" key="5">
    <source>
        <dbReference type="ARBA" id="ARBA00023014"/>
    </source>
</evidence>
<proteinExistence type="predicted"/>
<evidence type="ECO:0000256" key="1">
    <source>
        <dbReference type="ARBA" id="ARBA00022485"/>
    </source>
</evidence>
<dbReference type="InterPro" id="IPR004017">
    <property type="entry name" value="Cys_rich_dom"/>
</dbReference>
<dbReference type="GO" id="GO:0051539">
    <property type="term" value="F:4 iron, 4 sulfur cluster binding"/>
    <property type="evidence" value="ECO:0007669"/>
    <property type="project" value="UniProtKB-KW"/>
</dbReference>
<feature type="domain" description="4Fe-4S ferredoxin-type" evidence="6">
    <location>
        <begin position="132"/>
        <end position="162"/>
    </location>
</feature>
<dbReference type="PANTHER" id="PTHR43255:SF1">
    <property type="entry name" value="IRON-SULFUR-BINDING OXIDOREDUCTASE FADF-RELATED"/>
    <property type="match status" value="1"/>
</dbReference>
<evidence type="ECO:0000256" key="4">
    <source>
        <dbReference type="ARBA" id="ARBA00023004"/>
    </source>
</evidence>
<dbReference type="Pfam" id="PF13183">
    <property type="entry name" value="Fer4_8"/>
    <property type="match status" value="1"/>
</dbReference>
<evidence type="ECO:0000259" key="6">
    <source>
        <dbReference type="PROSITE" id="PS51379"/>
    </source>
</evidence>
<dbReference type="Gene3D" id="1.10.1060.10">
    <property type="entry name" value="Alpha-helical ferredoxin"/>
    <property type="match status" value="1"/>
</dbReference>
<sequence>MLITFGFLTYIGYSKLRHIIFSPLNILLHKTRAKGELAPIVDLDKALEGDEEAMARVRFGAAKLADFTWKQLLDLDACTRCGRCQDNCPAWLSGKPLSPKFVILDLQRHMHATAAGVLAGAEAPYGEVAMLGDVITDEVLWSCTTCRACEENCPVAIEHVDAIVDMRRNLVLEQGRMPETAEAALRSIEQRGHPWRGTQATRTGWADGLEVPLLADNPEAEYLFWVGCTGSLVDRNMRVTQALVKILRTAGVSFAILGDEETCTGDPARRLGNEYLFQMLAQQNIETLNTYGVKKIITHCPHCFNTLKNEYPQFGGYFEMVHHSQLIARLLQDGRLTPAQALREKVTYHDACYLGRHNDVFAEPRQALQALPGVELQEMRWNQRQGLCCGAGGGHAFMEVNIGRRVNHIRTEQALDTGAAVVATGCPFCMQMFEDGIKSKGAEERVRVQDIAELVAQSLPDDAERGAG</sequence>
<evidence type="ECO:0000313" key="8">
    <source>
        <dbReference type="Proteomes" id="UP000712673"/>
    </source>
</evidence>